<evidence type="ECO:0000313" key="1">
    <source>
        <dbReference type="EMBL" id="KKK51257.1"/>
    </source>
</evidence>
<accession>A0A0F8W3F0</accession>
<reference evidence="1" key="1">
    <citation type="journal article" date="2015" name="Nature">
        <title>Complex archaea that bridge the gap between prokaryotes and eukaryotes.</title>
        <authorList>
            <person name="Spang A."/>
            <person name="Saw J.H."/>
            <person name="Jorgensen S.L."/>
            <person name="Zaremba-Niedzwiedzka K."/>
            <person name="Martijn J."/>
            <person name="Lind A.E."/>
            <person name="van Eijk R."/>
            <person name="Schleper C."/>
            <person name="Guy L."/>
            <person name="Ettema T.J."/>
        </authorList>
    </citation>
    <scope>NUCLEOTIDE SEQUENCE</scope>
</reference>
<proteinExistence type="predicted"/>
<protein>
    <submittedName>
        <fullName evidence="1">Uncharacterized protein</fullName>
    </submittedName>
</protein>
<gene>
    <name evidence="1" type="ORF">LCGC14_3116760</name>
</gene>
<name>A0A0F8W3F0_9ZZZZ</name>
<dbReference type="AlphaFoldDB" id="A0A0F8W3F0"/>
<dbReference type="EMBL" id="LAZR01067600">
    <property type="protein sequence ID" value="KKK51257.1"/>
    <property type="molecule type" value="Genomic_DNA"/>
</dbReference>
<organism evidence="1">
    <name type="scientific">marine sediment metagenome</name>
    <dbReference type="NCBI Taxonomy" id="412755"/>
    <lineage>
        <taxon>unclassified sequences</taxon>
        <taxon>metagenomes</taxon>
        <taxon>ecological metagenomes</taxon>
    </lineage>
</organism>
<comment type="caution">
    <text evidence="1">The sequence shown here is derived from an EMBL/GenBank/DDBJ whole genome shotgun (WGS) entry which is preliminary data.</text>
</comment>
<sequence length="151" mass="15103">MSGFSRSPAAMLAQTANSTVQAVTNSATVLAEFDTGTGTATAKALGEMSAGAAASTITVPDTGDYLVSLTAKITPPAQTHTVTVSLQKTSSDIAGALMTHVCISSVAFPIALSVIVSCAAGDVLRPAIVSSDAGPQNYTTTHAQFTAVRVA</sequence>